<dbReference type="SMART" id="SM01323">
    <property type="entry name" value="YajC"/>
    <property type="match status" value="1"/>
</dbReference>
<reference evidence="12" key="1">
    <citation type="submission" date="2020-03" db="EMBL/GenBank/DDBJ databases">
        <title>Draft sequencing of Calidifontibacter sp. DB0510.</title>
        <authorList>
            <person name="Kim D.-U."/>
        </authorList>
    </citation>
    <scope>NUCLEOTIDE SEQUENCE</scope>
    <source>
        <strain evidence="12">DB0510</strain>
    </source>
</reference>
<dbReference type="Proteomes" id="UP000744769">
    <property type="component" value="Unassembled WGS sequence"/>
</dbReference>
<comment type="subcellular location">
    <subcellularLocation>
        <location evidence="1">Cell membrane</location>
        <topology evidence="1">Single-pass membrane protein</topology>
    </subcellularLocation>
</comment>
<dbReference type="NCBIfam" id="TIGR00739">
    <property type="entry name" value="yajC"/>
    <property type="match status" value="1"/>
</dbReference>
<name>A0A967EBI5_9MICO</name>
<proteinExistence type="inferred from homology"/>
<evidence type="ECO:0000256" key="2">
    <source>
        <dbReference type="ARBA" id="ARBA00006742"/>
    </source>
</evidence>
<keyword evidence="5 11" id="KW-0812">Transmembrane</keyword>
<keyword evidence="6" id="KW-0653">Protein transport</keyword>
<evidence type="ECO:0000256" key="4">
    <source>
        <dbReference type="ARBA" id="ARBA00022475"/>
    </source>
</evidence>
<organism evidence="12 13">
    <name type="scientific">Metallococcus carri</name>
    <dbReference type="NCBI Taxonomy" id="1656884"/>
    <lineage>
        <taxon>Bacteria</taxon>
        <taxon>Bacillati</taxon>
        <taxon>Actinomycetota</taxon>
        <taxon>Actinomycetes</taxon>
        <taxon>Micrococcales</taxon>
        <taxon>Dermacoccaceae</taxon>
        <taxon>Metallococcus</taxon>
    </lineage>
</organism>
<protein>
    <submittedName>
        <fullName evidence="12">Preprotein translocase subunit YajC</fullName>
    </submittedName>
</protein>
<feature type="region of interest" description="Disordered" evidence="10">
    <location>
        <begin position="93"/>
        <end position="118"/>
    </location>
</feature>
<dbReference type="InterPro" id="IPR003849">
    <property type="entry name" value="Preprotein_translocase_YajC"/>
</dbReference>
<evidence type="ECO:0000256" key="11">
    <source>
        <dbReference type="SAM" id="Phobius"/>
    </source>
</evidence>
<keyword evidence="7 11" id="KW-1133">Transmembrane helix</keyword>
<feature type="transmembrane region" description="Helical" evidence="11">
    <location>
        <begin position="15"/>
        <end position="33"/>
    </location>
</feature>
<dbReference type="GO" id="GO:0005886">
    <property type="term" value="C:plasma membrane"/>
    <property type="evidence" value="ECO:0007669"/>
    <property type="project" value="UniProtKB-SubCell"/>
</dbReference>
<evidence type="ECO:0000313" key="13">
    <source>
        <dbReference type="Proteomes" id="UP000744769"/>
    </source>
</evidence>
<evidence type="ECO:0000256" key="1">
    <source>
        <dbReference type="ARBA" id="ARBA00004162"/>
    </source>
</evidence>
<dbReference type="RefSeq" id="WP_166197776.1">
    <property type="nucleotide sequence ID" value="NZ_JAAOIV010000011.1"/>
</dbReference>
<evidence type="ECO:0000256" key="5">
    <source>
        <dbReference type="ARBA" id="ARBA00022692"/>
    </source>
</evidence>
<feature type="compositionally biased region" description="Polar residues" evidence="10">
    <location>
        <begin position="96"/>
        <end position="107"/>
    </location>
</feature>
<keyword evidence="4" id="KW-1003">Cell membrane</keyword>
<evidence type="ECO:0000256" key="7">
    <source>
        <dbReference type="ARBA" id="ARBA00022989"/>
    </source>
</evidence>
<dbReference type="PANTHER" id="PTHR33909:SF1">
    <property type="entry name" value="SEC TRANSLOCON ACCESSORY COMPLEX SUBUNIT YAJC"/>
    <property type="match status" value="1"/>
</dbReference>
<evidence type="ECO:0000256" key="9">
    <source>
        <dbReference type="ARBA" id="ARBA00023136"/>
    </source>
</evidence>
<keyword evidence="13" id="KW-1185">Reference proteome</keyword>
<dbReference type="AlphaFoldDB" id="A0A967EBI5"/>
<evidence type="ECO:0000313" key="12">
    <source>
        <dbReference type="EMBL" id="NHN56989.1"/>
    </source>
</evidence>
<evidence type="ECO:0000256" key="8">
    <source>
        <dbReference type="ARBA" id="ARBA00023010"/>
    </source>
</evidence>
<dbReference type="Pfam" id="PF02699">
    <property type="entry name" value="YajC"/>
    <property type="match status" value="1"/>
</dbReference>
<accession>A0A967EBI5</accession>
<dbReference type="PANTHER" id="PTHR33909">
    <property type="entry name" value="SEC TRANSLOCON ACCESSORY COMPLEX SUBUNIT YAJC"/>
    <property type="match status" value="1"/>
</dbReference>
<evidence type="ECO:0000256" key="10">
    <source>
        <dbReference type="SAM" id="MobiDB-lite"/>
    </source>
</evidence>
<dbReference type="EMBL" id="JAAOIV010000011">
    <property type="protein sequence ID" value="NHN56989.1"/>
    <property type="molecule type" value="Genomic_DNA"/>
</dbReference>
<dbReference type="GO" id="GO:0015031">
    <property type="term" value="P:protein transport"/>
    <property type="evidence" value="ECO:0007669"/>
    <property type="project" value="UniProtKB-KW"/>
</dbReference>
<keyword evidence="9 11" id="KW-0472">Membrane</keyword>
<evidence type="ECO:0000256" key="3">
    <source>
        <dbReference type="ARBA" id="ARBA00022448"/>
    </source>
</evidence>
<keyword evidence="8" id="KW-0811">Translocation</keyword>
<feature type="compositionally biased region" description="Basic and acidic residues" evidence="10">
    <location>
        <begin position="108"/>
        <end position="118"/>
    </location>
</feature>
<sequence>MQHLAAASSGQQSTLSPLFYLLPLVLLAVMFWFSRRRQKQFAAAQREIAVGDQVSTTSGLLGTLVALDESEGVIEAAPGVQLRFDRRAIVPRRLTENTADGTSTPTEPTDRPSDDQKA</sequence>
<gene>
    <name evidence="12" type="primary">yajC</name>
    <name evidence="12" type="ORF">G9U51_14555</name>
</gene>
<keyword evidence="3" id="KW-0813">Transport</keyword>
<evidence type="ECO:0000256" key="6">
    <source>
        <dbReference type="ARBA" id="ARBA00022927"/>
    </source>
</evidence>
<comment type="similarity">
    <text evidence="2">Belongs to the YajC family.</text>
</comment>
<comment type="caution">
    <text evidence="12">The sequence shown here is derived from an EMBL/GenBank/DDBJ whole genome shotgun (WGS) entry which is preliminary data.</text>
</comment>